<evidence type="ECO:0000313" key="3">
    <source>
        <dbReference type="Proteomes" id="UP000515158"/>
    </source>
</evidence>
<name>A0A6P8Y4N8_THRPL</name>
<feature type="region of interest" description="Disordered" evidence="1">
    <location>
        <begin position="111"/>
        <end position="143"/>
    </location>
</feature>
<keyword evidence="3" id="KW-1185">Reference proteome</keyword>
<feature type="compositionally biased region" description="Basic and acidic residues" evidence="1">
    <location>
        <begin position="86"/>
        <end position="96"/>
    </location>
</feature>
<dbReference type="OrthoDB" id="8188574at2759"/>
<feature type="region of interest" description="Disordered" evidence="1">
    <location>
        <begin position="70"/>
        <end position="98"/>
    </location>
</feature>
<dbReference type="GeneID" id="117641374"/>
<dbReference type="AlphaFoldDB" id="A0A6P8Y4N8"/>
<evidence type="ECO:0000256" key="1">
    <source>
        <dbReference type="SAM" id="MobiDB-lite"/>
    </source>
</evidence>
<accession>A0A6P8Y4N8</accession>
<proteinExistence type="predicted"/>
<feature type="signal peptide" evidence="2">
    <location>
        <begin position="1"/>
        <end position="18"/>
    </location>
</feature>
<feature type="compositionally biased region" description="Pro residues" evidence="1">
    <location>
        <begin position="129"/>
        <end position="138"/>
    </location>
</feature>
<organism evidence="4">
    <name type="scientific">Thrips palmi</name>
    <name type="common">Melon thrips</name>
    <dbReference type="NCBI Taxonomy" id="161013"/>
    <lineage>
        <taxon>Eukaryota</taxon>
        <taxon>Metazoa</taxon>
        <taxon>Ecdysozoa</taxon>
        <taxon>Arthropoda</taxon>
        <taxon>Hexapoda</taxon>
        <taxon>Insecta</taxon>
        <taxon>Pterygota</taxon>
        <taxon>Neoptera</taxon>
        <taxon>Paraneoptera</taxon>
        <taxon>Thysanoptera</taxon>
        <taxon>Terebrantia</taxon>
        <taxon>Thripoidea</taxon>
        <taxon>Thripidae</taxon>
        <taxon>Thrips</taxon>
    </lineage>
</organism>
<evidence type="ECO:0000313" key="4">
    <source>
        <dbReference type="RefSeq" id="XP_034234523.1"/>
    </source>
</evidence>
<sequence length="223" mass="23376">MRLLALVWGAALASSVGAFIVPDQLVSLLTVVYSVIPPIKKGTDSRVGFGYRFGPFADVQVLLELGPQTETRPIIGDTDAPNGGKRQADPAKRGSPTDDIQALDQEANKLGNARSARSGPAPAAFAAAPAPPPPPPPSQSDWLSRWRSSVNTASASAAVPVRVPAPPQPRRVVADGRPRPVRAPAAVAVPAFAAPAAPQRTSAEARWEAMQRLRSLHWAGQQG</sequence>
<feature type="chain" id="PRO_5027937158" evidence="2">
    <location>
        <begin position="19"/>
        <end position="223"/>
    </location>
</feature>
<evidence type="ECO:0000256" key="2">
    <source>
        <dbReference type="SAM" id="SignalP"/>
    </source>
</evidence>
<dbReference type="InParanoid" id="A0A6P8Y4N8"/>
<keyword evidence="2" id="KW-0732">Signal</keyword>
<reference evidence="4" key="1">
    <citation type="submission" date="2025-08" db="UniProtKB">
        <authorList>
            <consortium name="RefSeq"/>
        </authorList>
    </citation>
    <scope>IDENTIFICATION</scope>
    <source>
        <tissue evidence="4">Total insect</tissue>
    </source>
</reference>
<gene>
    <name evidence="4" type="primary">LOC117641374</name>
</gene>
<dbReference type="Proteomes" id="UP000515158">
    <property type="component" value="Unplaced"/>
</dbReference>
<protein>
    <submittedName>
        <fullName evidence="4">Myc-associated zinc finger protein-like</fullName>
    </submittedName>
</protein>
<dbReference type="KEGG" id="tpal:117641374"/>
<dbReference type="RefSeq" id="XP_034234523.1">
    <property type="nucleotide sequence ID" value="XM_034378632.1"/>
</dbReference>